<organism evidence="12 13">
    <name type="scientific">Diabrotica balteata</name>
    <name type="common">Banded cucumber beetle</name>
    <dbReference type="NCBI Taxonomy" id="107213"/>
    <lineage>
        <taxon>Eukaryota</taxon>
        <taxon>Metazoa</taxon>
        <taxon>Ecdysozoa</taxon>
        <taxon>Arthropoda</taxon>
        <taxon>Hexapoda</taxon>
        <taxon>Insecta</taxon>
        <taxon>Pterygota</taxon>
        <taxon>Neoptera</taxon>
        <taxon>Endopterygota</taxon>
        <taxon>Coleoptera</taxon>
        <taxon>Polyphaga</taxon>
        <taxon>Cucujiformia</taxon>
        <taxon>Chrysomeloidea</taxon>
        <taxon>Chrysomelidae</taxon>
        <taxon>Galerucinae</taxon>
        <taxon>Diabroticina</taxon>
        <taxon>Diabroticites</taxon>
        <taxon>Diabrotica</taxon>
    </lineage>
</organism>
<feature type="coiled-coil region" evidence="9">
    <location>
        <begin position="223"/>
        <end position="250"/>
    </location>
</feature>
<feature type="transmembrane region" description="Helical" evidence="10">
    <location>
        <begin position="124"/>
        <end position="145"/>
    </location>
</feature>
<evidence type="ECO:0000313" key="13">
    <source>
        <dbReference type="Proteomes" id="UP001153709"/>
    </source>
</evidence>
<keyword evidence="3" id="KW-1003">Cell membrane</keyword>
<evidence type="ECO:0000256" key="7">
    <source>
        <dbReference type="ARBA" id="ARBA00023136"/>
    </source>
</evidence>
<feature type="transmembrane region" description="Helical" evidence="10">
    <location>
        <begin position="268"/>
        <end position="293"/>
    </location>
</feature>
<reference evidence="12" key="1">
    <citation type="submission" date="2022-01" db="EMBL/GenBank/DDBJ databases">
        <authorList>
            <person name="King R."/>
        </authorList>
    </citation>
    <scope>NUCLEOTIDE SEQUENCE</scope>
</reference>
<feature type="transmembrane region" description="Helical" evidence="10">
    <location>
        <begin position="157"/>
        <end position="176"/>
    </location>
</feature>
<dbReference type="PANTHER" id="PTHR48021">
    <property type="match status" value="1"/>
</dbReference>
<keyword evidence="6 10" id="KW-1133">Transmembrane helix</keyword>
<dbReference type="SUPFAM" id="SSF103473">
    <property type="entry name" value="MFS general substrate transporter"/>
    <property type="match status" value="1"/>
</dbReference>
<feature type="transmembrane region" description="Helical" evidence="10">
    <location>
        <begin position="76"/>
        <end position="93"/>
    </location>
</feature>
<dbReference type="PANTHER" id="PTHR48021:SF46">
    <property type="entry name" value="MAJOR FACILITATOR SUPERFAMILY (MFS) PROFILE DOMAIN-CONTAINING PROTEIN"/>
    <property type="match status" value="1"/>
</dbReference>
<dbReference type="InterPro" id="IPR036259">
    <property type="entry name" value="MFS_trans_sf"/>
</dbReference>
<feature type="transmembrane region" description="Helical" evidence="10">
    <location>
        <begin position="366"/>
        <end position="390"/>
    </location>
</feature>
<dbReference type="InterPro" id="IPR050549">
    <property type="entry name" value="MFS_Trehalose_Transporter"/>
</dbReference>
<evidence type="ECO:0000256" key="1">
    <source>
        <dbReference type="ARBA" id="ARBA00004651"/>
    </source>
</evidence>
<evidence type="ECO:0000256" key="4">
    <source>
        <dbReference type="ARBA" id="ARBA00022597"/>
    </source>
</evidence>
<feature type="transmembrane region" description="Helical" evidence="10">
    <location>
        <begin position="433"/>
        <end position="453"/>
    </location>
</feature>
<evidence type="ECO:0000256" key="2">
    <source>
        <dbReference type="ARBA" id="ARBA00022448"/>
    </source>
</evidence>
<keyword evidence="7 10" id="KW-0472">Membrane</keyword>
<keyword evidence="9" id="KW-0175">Coiled coil</keyword>
<sequence>MAFNSKQFFSFFRKLRNVENMNFASIPFNLEVDAGTLTAISSGMHYSWTAPLLPILQGPDSPLKVTDSQAEWLENSYMVGAFCGVWITMYLVDKIGRKKSMHLASFIMLSAWVVTAVAPRVEYIIAARAFAGSAGNMTFVATPMYIAEIAEHKIRGFLSSLIYLMMLIGILLIYSVAPFVPFYAHCILGASFDLTQLIIFPFMPESPYYLLSNNKPEDALQSLKKLRKKEHDIKKELENIKLAVDRQKAEQGRFCDLFLVSSNRRAMLIMGFLNTAQHLSGISVLLMNIHIILEAGGSIYIEPRMAAIIFSATMVIAASVASLTMDKFGRKTLLISSSLLTGLCLLVLAIYFSLKNGGIDTINYSWIPTVCVMLFALTFKLGLGMVPIVLTAEIFPTNMKAFGMAIADGFYVGASLLSLQVYQRLTQYFGLEYPFYVFSCFCVFAALFTFIFIPETKGKTLEEIQIILKGNNI</sequence>
<dbReference type="InterPro" id="IPR020846">
    <property type="entry name" value="MFS_dom"/>
</dbReference>
<proteinExistence type="predicted"/>
<keyword evidence="5 10" id="KW-0812">Transmembrane</keyword>
<name>A0A9N9T826_DIABA</name>
<gene>
    <name evidence="12" type="ORF">DIABBA_LOCUS10705</name>
</gene>
<evidence type="ECO:0000256" key="8">
    <source>
        <dbReference type="ARBA" id="ARBA00023180"/>
    </source>
</evidence>
<keyword evidence="2" id="KW-0813">Transport</keyword>
<evidence type="ECO:0000259" key="11">
    <source>
        <dbReference type="PROSITE" id="PS50850"/>
    </source>
</evidence>
<keyword evidence="13" id="KW-1185">Reference proteome</keyword>
<dbReference type="PROSITE" id="PS00216">
    <property type="entry name" value="SUGAR_TRANSPORT_1"/>
    <property type="match status" value="2"/>
</dbReference>
<evidence type="ECO:0000313" key="12">
    <source>
        <dbReference type="EMBL" id="CAG9837746.1"/>
    </source>
</evidence>
<dbReference type="PROSITE" id="PS50850">
    <property type="entry name" value="MFS"/>
    <property type="match status" value="1"/>
</dbReference>
<comment type="subcellular location">
    <subcellularLocation>
        <location evidence="1">Cell membrane</location>
        <topology evidence="1">Multi-pass membrane protein</topology>
    </subcellularLocation>
</comment>
<dbReference type="GO" id="GO:0022857">
    <property type="term" value="F:transmembrane transporter activity"/>
    <property type="evidence" value="ECO:0007669"/>
    <property type="project" value="InterPro"/>
</dbReference>
<dbReference type="AlphaFoldDB" id="A0A9N9T826"/>
<evidence type="ECO:0000256" key="10">
    <source>
        <dbReference type="SAM" id="Phobius"/>
    </source>
</evidence>
<keyword evidence="4" id="KW-0762">Sugar transport</keyword>
<evidence type="ECO:0000256" key="5">
    <source>
        <dbReference type="ARBA" id="ARBA00022692"/>
    </source>
</evidence>
<dbReference type="OrthoDB" id="4142200at2759"/>
<dbReference type="FunFam" id="1.20.1250.20:FF:000218">
    <property type="entry name" value="facilitated trehalose transporter Tret1"/>
    <property type="match status" value="1"/>
</dbReference>
<evidence type="ECO:0000256" key="3">
    <source>
        <dbReference type="ARBA" id="ARBA00022475"/>
    </source>
</evidence>
<feature type="transmembrane region" description="Helical" evidence="10">
    <location>
        <begin position="332"/>
        <end position="354"/>
    </location>
</feature>
<evidence type="ECO:0000256" key="9">
    <source>
        <dbReference type="SAM" id="Coils"/>
    </source>
</evidence>
<dbReference type="GO" id="GO:0005886">
    <property type="term" value="C:plasma membrane"/>
    <property type="evidence" value="ECO:0007669"/>
    <property type="project" value="UniProtKB-SubCell"/>
</dbReference>
<feature type="domain" description="Major facilitator superfamily (MFS) profile" evidence="11">
    <location>
        <begin position="27"/>
        <end position="457"/>
    </location>
</feature>
<dbReference type="EMBL" id="OU898282">
    <property type="protein sequence ID" value="CAG9837746.1"/>
    <property type="molecule type" value="Genomic_DNA"/>
</dbReference>
<dbReference type="Gene3D" id="1.20.1250.20">
    <property type="entry name" value="MFS general substrate transporter like domains"/>
    <property type="match status" value="1"/>
</dbReference>
<keyword evidence="8" id="KW-0325">Glycoprotein</keyword>
<dbReference type="PRINTS" id="PR00171">
    <property type="entry name" value="SUGRTRNSPORT"/>
</dbReference>
<dbReference type="Pfam" id="PF00083">
    <property type="entry name" value="Sugar_tr"/>
    <property type="match status" value="1"/>
</dbReference>
<dbReference type="InterPro" id="IPR003663">
    <property type="entry name" value="Sugar/inositol_transpt"/>
</dbReference>
<dbReference type="Proteomes" id="UP001153709">
    <property type="component" value="Chromosome 7"/>
</dbReference>
<feature type="transmembrane region" description="Helical" evidence="10">
    <location>
        <begin position="305"/>
        <end position="325"/>
    </location>
</feature>
<feature type="transmembrane region" description="Helical" evidence="10">
    <location>
        <begin position="402"/>
        <end position="421"/>
    </location>
</feature>
<dbReference type="InterPro" id="IPR005829">
    <property type="entry name" value="Sugar_transporter_CS"/>
</dbReference>
<accession>A0A9N9T826</accession>
<feature type="transmembrane region" description="Helical" evidence="10">
    <location>
        <begin position="100"/>
        <end position="118"/>
    </location>
</feature>
<protein>
    <recommendedName>
        <fullName evidence="11">Major facilitator superfamily (MFS) profile domain-containing protein</fullName>
    </recommendedName>
</protein>
<evidence type="ECO:0000256" key="6">
    <source>
        <dbReference type="ARBA" id="ARBA00022989"/>
    </source>
</evidence>
<dbReference type="InterPro" id="IPR005828">
    <property type="entry name" value="MFS_sugar_transport-like"/>
</dbReference>